<dbReference type="EMBL" id="JALBUR010000003">
    <property type="protein sequence ID" value="MDX8418910.1"/>
    <property type="molecule type" value="Genomic_DNA"/>
</dbReference>
<dbReference type="InterPro" id="IPR005119">
    <property type="entry name" value="LysR_subst-bd"/>
</dbReference>
<dbReference type="InterPro" id="IPR036390">
    <property type="entry name" value="WH_DNA-bd_sf"/>
</dbReference>
<protein>
    <submittedName>
        <fullName evidence="6">LysR family transcriptional regulator</fullName>
    </submittedName>
</protein>
<comment type="similarity">
    <text evidence="1">Belongs to the LysR transcriptional regulatory family.</text>
</comment>
<organism evidence="6 7">
    <name type="scientific">Grylomicrobium aquisgranensis</name>
    <dbReference type="NCBI Taxonomy" id="2926318"/>
    <lineage>
        <taxon>Bacteria</taxon>
        <taxon>Bacillati</taxon>
        <taxon>Bacillota</taxon>
        <taxon>Erysipelotrichia</taxon>
        <taxon>Erysipelotrichales</taxon>
        <taxon>Erysipelotrichaceae</taxon>
        <taxon>Grylomicrobium</taxon>
    </lineage>
</organism>
<dbReference type="Pfam" id="PF00126">
    <property type="entry name" value="HTH_1"/>
    <property type="match status" value="1"/>
</dbReference>
<dbReference type="InterPro" id="IPR000847">
    <property type="entry name" value="LysR_HTH_N"/>
</dbReference>
<dbReference type="GO" id="GO:0005829">
    <property type="term" value="C:cytosol"/>
    <property type="evidence" value="ECO:0007669"/>
    <property type="project" value="TreeGrafter"/>
</dbReference>
<keyword evidence="4" id="KW-0804">Transcription</keyword>
<keyword evidence="3" id="KW-0238">DNA-binding</keyword>
<sequence>MELRLLEYFLITAREQSMNRAAQVIHISQPSLSRQIAQLEKELGVTLFVRSSHGICLSEEGILLERRARQILDLVDKTQEELQDSESQLEGTIGIGCGELKAMKEVARMMKDFQKAHPRVKFNVFTGSADDVSERLQRGLLDMAVLLKPVDLTKYAYIQLKSAEQCGVLMKTDDPLARKTGIEAADLLHRELIVPSRPEVLNDLEHWFGRYYPQMQIRCTDNLAVNNAYLVQEGVGICIMVNSITELLDPSLFVFRPLKPALCQGCVLAWPKDLPLSLAGRKMIAQLKEQYSMQDQIEEAS</sequence>
<reference evidence="6 7" key="1">
    <citation type="submission" date="2022-03" db="EMBL/GenBank/DDBJ databases">
        <title>Novel taxa within the pig intestine.</title>
        <authorList>
            <person name="Wylensek D."/>
            <person name="Bishof K."/>
            <person name="Afrizal A."/>
            <person name="Clavel T."/>
        </authorList>
    </citation>
    <scope>NUCLEOTIDE SEQUENCE [LARGE SCALE GENOMIC DNA]</scope>
    <source>
        <strain evidence="6 7">CLA-KB-P133</strain>
    </source>
</reference>
<keyword evidence="7" id="KW-1185">Reference proteome</keyword>
<dbReference type="GO" id="GO:0003677">
    <property type="term" value="F:DNA binding"/>
    <property type="evidence" value="ECO:0007669"/>
    <property type="project" value="UniProtKB-KW"/>
</dbReference>
<dbReference type="InterPro" id="IPR036388">
    <property type="entry name" value="WH-like_DNA-bd_sf"/>
</dbReference>
<dbReference type="InterPro" id="IPR050950">
    <property type="entry name" value="HTH-type_LysR_regulators"/>
</dbReference>
<dbReference type="CDD" id="cd05466">
    <property type="entry name" value="PBP2_LTTR_substrate"/>
    <property type="match status" value="1"/>
</dbReference>
<dbReference type="RefSeq" id="WP_370595485.1">
    <property type="nucleotide sequence ID" value="NZ_JALBUR010000003.1"/>
</dbReference>
<evidence type="ECO:0000256" key="2">
    <source>
        <dbReference type="ARBA" id="ARBA00023015"/>
    </source>
</evidence>
<evidence type="ECO:0000256" key="1">
    <source>
        <dbReference type="ARBA" id="ARBA00009437"/>
    </source>
</evidence>
<dbReference type="Pfam" id="PF03466">
    <property type="entry name" value="LysR_substrate"/>
    <property type="match status" value="1"/>
</dbReference>
<dbReference type="Proteomes" id="UP001286174">
    <property type="component" value="Unassembled WGS sequence"/>
</dbReference>
<gene>
    <name evidence="6" type="ORF">MOZ60_02240</name>
</gene>
<dbReference type="FunFam" id="1.10.10.10:FF:000001">
    <property type="entry name" value="LysR family transcriptional regulator"/>
    <property type="match status" value="1"/>
</dbReference>
<evidence type="ECO:0000259" key="5">
    <source>
        <dbReference type="PROSITE" id="PS50931"/>
    </source>
</evidence>
<name>A0AB35U0E7_9FIRM</name>
<dbReference type="PANTHER" id="PTHR30419:SF8">
    <property type="entry name" value="NITROGEN ASSIMILATION TRANSCRIPTIONAL ACTIVATOR-RELATED"/>
    <property type="match status" value="1"/>
</dbReference>
<dbReference type="Gene3D" id="3.40.190.290">
    <property type="match status" value="1"/>
</dbReference>
<keyword evidence="2" id="KW-0805">Transcription regulation</keyword>
<evidence type="ECO:0000313" key="6">
    <source>
        <dbReference type="EMBL" id="MDX8418910.1"/>
    </source>
</evidence>
<accession>A0AB35U0E7</accession>
<proteinExistence type="inferred from homology"/>
<dbReference type="PANTHER" id="PTHR30419">
    <property type="entry name" value="HTH-TYPE TRANSCRIPTIONAL REGULATOR YBHD"/>
    <property type="match status" value="1"/>
</dbReference>
<dbReference type="AlphaFoldDB" id="A0AB35U0E7"/>
<dbReference type="SUPFAM" id="SSF46785">
    <property type="entry name" value="Winged helix' DNA-binding domain"/>
    <property type="match status" value="1"/>
</dbReference>
<dbReference type="Gene3D" id="1.10.10.10">
    <property type="entry name" value="Winged helix-like DNA-binding domain superfamily/Winged helix DNA-binding domain"/>
    <property type="match status" value="1"/>
</dbReference>
<comment type="caution">
    <text evidence="6">The sequence shown here is derived from an EMBL/GenBank/DDBJ whole genome shotgun (WGS) entry which is preliminary data.</text>
</comment>
<feature type="domain" description="HTH lysR-type" evidence="5">
    <location>
        <begin position="1"/>
        <end position="58"/>
    </location>
</feature>
<dbReference type="PRINTS" id="PR00039">
    <property type="entry name" value="HTHLYSR"/>
</dbReference>
<evidence type="ECO:0000256" key="4">
    <source>
        <dbReference type="ARBA" id="ARBA00023163"/>
    </source>
</evidence>
<dbReference type="GO" id="GO:0003700">
    <property type="term" value="F:DNA-binding transcription factor activity"/>
    <property type="evidence" value="ECO:0007669"/>
    <property type="project" value="InterPro"/>
</dbReference>
<evidence type="ECO:0000313" key="7">
    <source>
        <dbReference type="Proteomes" id="UP001286174"/>
    </source>
</evidence>
<dbReference type="SUPFAM" id="SSF53850">
    <property type="entry name" value="Periplasmic binding protein-like II"/>
    <property type="match status" value="1"/>
</dbReference>
<evidence type="ECO:0000256" key="3">
    <source>
        <dbReference type="ARBA" id="ARBA00023125"/>
    </source>
</evidence>
<dbReference type="PROSITE" id="PS50931">
    <property type="entry name" value="HTH_LYSR"/>
    <property type="match status" value="1"/>
</dbReference>